<evidence type="ECO:0000313" key="8">
    <source>
        <dbReference type="Proteomes" id="UP000094197"/>
    </source>
</evidence>
<dbReference type="Gene3D" id="3.40.190.10">
    <property type="entry name" value="Periplasmic binding protein-like II"/>
    <property type="match status" value="2"/>
</dbReference>
<evidence type="ECO:0000256" key="1">
    <source>
        <dbReference type="ARBA" id="ARBA00009175"/>
    </source>
</evidence>
<sequence>MQKIKIIVLFWFLSFLSPIFGETKKQIIVSAASSLTQAFTEIGEAFEKKHSTKVFFNFAASGVLLQQIENGAPADVFASADQETVEKGSEKKLFDLKSKKNFVGNRLILVVPADRSSKIQSLSDLKEEFVQRIALGNVLTVPAGRYAKEVLEKEGIYKILEGKLIPGENVRQVLDYVARGEVEAGFVYKTDAMLMKENVKIAVADLKTRPILYPVVIVSKTSLPKESKLFVEFLFSPEAQKIFQKFHFAKGESNWK</sequence>
<proteinExistence type="inferred from homology"/>
<dbReference type="GO" id="GO:0046872">
    <property type="term" value="F:metal ion binding"/>
    <property type="evidence" value="ECO:0007669"/>
    <property type="project" value="UniProtKB-KW"/>
</dbReference>
<dbReference type="AlphaFoldDB" id="A0A1D7UVJ6"/>
<feature type="binding site" evidence="6">
    <location>
        <position position="188"/>
    </location>
    <ligand>
        <name>molybdate</name>
        <dbReference type="ChEBI" id="CHEBI:36264"/>
    </ligand>
</feature>
<keyword evidence="3 6" id="KW-0479">Metal-binding</keyword>
<dbReference type="Proteomes" id="UP000094197">
    <property type="component" value="Chromosome 1"/>
</dbReference>
<feature type="binding site" evidence="6">
    <location>
        <position position="143"/>
    </location>
    <ligand>
        <name>molybdate</name>
        <dbReference type="ChEBI" id="CHEBI:36264"/>
    </ligand>
</feature>
<dbReference type="InterPro" id="IPR005950">
    <property type="entry name" value="ModA"/>
</dbReference>
<evidence type="ECO:0000256" key="2">
    <source>
        <dbReference type="ARBA" id="ARBA00022505"/>
    </source>
</evidence>
<dbReference type="PANTHER" id="PTHR30632:SF0">
    <property type="entry name" value="SULFATE-BINDING PROTEIN"/>
    <property type="match status" value="1"/>
</dbReference>
<evidence type="ECO:0000256" key="6">
    <source>
        <dbReference type="PIRSR" id="PIRSR004846-1"/>
    </source>
</evidence>
<evidence type="ECO:0000256" key="3">
    <source>
        <dbReference type="ARBA" id="ARBA00022723"/>
    </source>
</evidence>
<dbReference type="GO" id="GO:0015689">
    <property type="term" value="P:molybdate ion transport"/>
    <property type="evidence" value="ECO:0007669"/>
    <property type="project" value="InterPro"/>
</dbReference>
<protein>
    <submittedName>
        <fullName evidence="7">Molybdate ABC transporter substrate-binding protein</fullName>
    </submittedName>
</protein>
<feature type="binding site" evidence="6">
    <location>
        <position position="34"/>
    </location>
    <ligand>
        <name>molybdate</name>
        <dbReference type="ChEBI" id="CHEBI:36264"/>
    </ligand>
</feature>
<keyword evidence="4" id="KW-0732">Signal</keyword>
<dbReference type="RefSeq" id="WP_069606801.1">
    <property type="nucleotide sequence ID" value="NZ_CP015217.1"/>
</dbReference>
<feature type="binding site" evidence="6">
    <location>
        <position position="170"/>
    </location>
    <ligand>
        <name>molybdate</name>
        <dbReference type="ChEBI" id="CHEBI:36264"/>
    </ligand>
</feature>
<name>A0A1D7UVJ6_9LEPT</name>
<dbReference type="GO" id="GO:1901359">
    <property type="term" value="F:tungstate binding"/>
    <property type="evidence" value="ECO:0007669"/>
    <property type="project" value="UniProtKB-ARBA"/>
</dbReference>
<keyword evidence="8" id="KW-1185">Reference proteome</keyword>
<feature type="binding site" evidence="6">
    <location>
        <position position="61"/>
    </location>
    <ligand>
        <name>molybdate</name>
        <dbReference type="ChEBI" id="CHEBI:36264"/>
    </ligand>
</feature>
<gene>
    <name evidence="7" type="ORF">A0128_06705</name>
</gene>
<keyword evidence="2 6" id="KW-0500">Molybdenum</keyword>
<organism evidence="7 8">
    <name type="scientific">Leptospira tipperaryensis</name>
    <dbReference type="NCBI Taxonomy" id="2564040"/>
    <lineage>
        <taxon>Bacteria</taxon>
        <taxon>Pseudomonadati</taxon>
        <taxon>Spirochaetota</taxon>
        <taxon>Spirochaetia</taxon>
        <taxon>Leptospirales</taxon>
        <taxon>Leptospiraceae</taxon>
        <taxon>Leptospira</taxon>
    </lineage>
</organism>
<dbReference type="PANTHER" id="PTHR30632">
    <property type="entry name" value="MOLYBDATE-BINDING PERIPLASMIC PROTEIN"/>
    <property type="match status" value="1"/>
</dbReference>
<dbReference type="GO" id="GO:0030973">
    <property type="term" value="F:molybdate ion binding"/>
    <property type="evidence" value="ECO:0007669"/>
    <property type="project" value="UniProtKB-ARBA"/>
</dbReference>
<dbReference type="KEGG" id="laj:A0128_06705"/>
<dbReference type="NCBIfam" id="TIGR01256">
    <property type="entry name" value="modA"/>
    <property type="match status" value="1"/>
</dbReference>
<evidence type="ECO:0000256" key="5">
    <source>
        <dbReference type="ARBA" id="ARBA00062515"/>
    </source>
</evidence>
<reference evidence="7 8" key="1">
    <citation type="submission" date="2016-04" db="EMBL/GenBank/DDBJ databases">
        <title>Complete genome seqeunce of Leptospira alstonii serovar Room22.</title>
        <authorList>
            <person name="Nally J.E."/>
            <person name="Bayles D.O."/>
            <person name="Hurley D."/>
            <person name="Fanning S."/>
            <person name="McMahon B.J."/>
            <person name="Arent Z."/>
        </authorList>
    </citation>
    <scope>NUCLEOTIDE SEQUENCE [LARGE SCALE GENOMIC DNA]</scope>
    <source>
        <strain evidence="7 8">GWTS #1</strain>
    </source>
</reference>
<dbReference type="OrthoDB" id="9785015at2"/>
<dbReference type="Pfam" id="PF13531">
    <property type="entry name" value="SBP_bac_11"/>
    <property type="match status" value="1"/>
</dbReference>
<dbReference type="SUPFAM" id="SSF53850">
    <property type="entry name" value="Periplasmic binding protein-like II"/>
    <property type="match status" value="1"/>
</dbReference>
<dbReference type="FunFam" id="3.40.190.10:FF:000035">
    <property type="entry name" value="Molybdate ABC transporter substrate-binding protein"/>
    <property type="match status" value="1"/>
</dbReference>
<comment type="subunit">
    <text evidence="5">The complex is composed of two ATP-binding proteins (ModC), two transmembrane proteins (ModB) and a solute-binding protein (ModA).</text>
</comment>
<dbReference type="PIRSF" id="PIRSF004846">
    <property type="entry name" value="ModA"/>
    <property type="match status" value="1"/>
</dbReference>
<evidence type="ECO:0000313" key="7">
    <source>
        <dbReference type="EMBL" id="AOP33564.1"/>
    </source>
</evidence>
<dbReference type="InterPro" id="IPR050682">
    <property type="entry name" value="ModA/WtpA"/>
</dbReference>
<evidence type="ECO:0000256" key="4">
    <source>
        <dbReference type="ARBA" id="ARBA00022729"/>
    </source>
</evidence>
<dbReference type="EMBL" id="CP015217">
    <property type="protein sequence ID" value="AOP33564.1"/>
    <property type="molecule type" value="Genomic_DNA"/>
</dbReference>
<accession>A0A1D7UVJ6</accession>
<comment type="similarity">
    <text evidence="1">Belongs to the bacterial solute-binding protein ModA family.</text>
</comment>